<dbReference type="OrthoDB" id="6138663at2759"/>
<comment type="caution">
    <text evidence="1">The sequence shown here is derived from an EMBL/GenBank/DDBJ whole genome shotgun (WGS) entry which is preliminary data.</text>
</comment>
<evidence type="ECO:0000313" key="1">
    <source>
        <dbReference type="EMBL" id="KAG7168735.1"/>
    </source>
</evidence>
<protein>
    <submittedName>
        <fullName evidence="1">Carbohydrate sulfotransferase 1-like 5</fullName>
    </submittedName>
</protein>
<accession>A0A8J5K2G2</accession>
<dbReference type="GO" id="GO:0001517">
    <property type="term" value="F:N-acetylglucosamine 6-O-sulfotransferase activity"/>
    <property type="evidence" value="ECO:0007669"/>
    <property type="project" value="TreeGrafter"/>
</dbReference>
<proteinExistence type="predicted"/>
<sequence length="360" mass="41986">MKVILRNCSWQCVSWSRVLALVLFLFLILALKTFIALPPPPQRVMVKEILYGMGQTGQPKHHQILLWSQMRSGSMFTQKLLTALSCTFLSEEPLRDAGITDTHSSIKLLRDILHCRFSQQSNYTQKWIHGHHTNERKFKTLCQDYGLLCKDPAWMDDMCKGSCVNFVRVVKPEMGIVTSLLEDAALRTQLVHLVRDPRALLASRSYLEEGQEIIKLINGTFFTRDEKEPAKVCERYRQDLTAARLLLHHYPHRYTMVRYEDLTLNPERVIRQLYTFLGLPYTALVDYMVTTMTIGINTEYENLHPFSTRKNTTNKMWAWRERLTYPQMLHIQTLCSDVLEAYGYPIFTSQQDFEGWNSPP</sequence>
<name>A0A8J5K2G2_HOMAM</name>
<dbReference type="AlphaFoldDB" id="A0A8J5K2G2"/>
<dbReference type="InterPro" id="IPR051135">
    <property type="entry name" value="Gal/GlcNAc/GalNAc_ST"/>
</dbReference>
<keyword evidence="2" id="KW-1185">Reference proteome</keyword>
<reference evidence="1" key="1">
    <citation type="journal article" date="2021" name="Sci. Adv.">
        <title>The American lobster genome reveals insights on longevity, neural, and immune adaptations.</title>
        <authorList>
            <person name="Polinski J.M."/>
            <person name="Zimin A.V."/>
            <person name="Clark K.F."/>
            <person name="Kohn A.B."/>
            <person name="Sadowski N."/>
            <person name="Timp W."/>
            <person name="Ptitsyn A."/>
            <person name="Khanna P."/>
            <person name="Romanova D.Y."/>
            <person name="Williams P."/>
            <person name="Greenwood S.J."/>
            <person name="Moroz L.L."/>
            <person name="Walt D.R."/>
            <person name="Bodnar A.G."/>
        </authorList>
    </citation>
    <scope>NUCLEOTIDE SEQUENCE</scope>
    <source>
        <strain evidence="1">GMGI-L3</strain>
    </source>
</reference>
<dbReference type="Proteomes" id="UP000747542">
    <property type="component" value="Unassembled WGS sequence"/>
</dbReference>
<dbReference type="GO" id="GO:0006790">
    <property type="term" value="P:sulfur compound metabolic process"/>
    <property type="evidence" value="ECO:0007669"/>
    <property type="project" value="TreeGrafter"/>
</dbReference>
<dbReference type="Pfam" id="PF13469">
    <property type="entry name" value="Sulfotransfer_3"/>
    <property type="match status" value="1"/>
</dbReference>
<gene>
    <name evidence="1" type="primary">Chst1-L5</name>
    <name evidence="1" type="ORF">Hamer_G024218</name>
</gene>
<organism evidence="1 2">
    <name type="scientific">Homarus americanus</name>
    <name type="common">American lobster</name>
    <dbReference type="NCBI Taxonomy" id="6706"/>
    <lineage>
        <taxon>Eukaryota</taxon>
        <taxon>Metazoa</taxon>
        <taxon>Ecdysozoa</taxon>
        <taxon>Arthropoda</taxon>
        <taxon>Crustacea</taxon>
        <taxon>Multicrustacea</taxon>
        <taxon>Malacostraca</taxon>
        <taxon>Eumalacostraca</taxon>
        <taxon>Eucarida</taxon>
        <taxon>Decapoda</taxon>
        <taxon>Pleocyemata</taxon>
        <taxon>Astacidea</taxon>
        <taxon>Nephropoidea</taxon>
        <taxon>Nephropidae</taxon>
        <taxon>Homarus</taxon>
    </lineage>
</organism>
<dbReference type="GO" id="GO:0006044">
    <property type="term" value="P:N-acetylglucosamine metabolic process"/>
    <property type="evidence" value="ECO:0007669"/>
    <property type="project" value="TreeGrafter"/>
</dbReference>
<dbReference type="PANTHER" id="PTHR10704">
    <property type="entry name" value="CARBOHYDRATE SULFOTRANSFERASE"/>
    <property type="match status" value="1"/>
</dbReference>
<dbReference type="EMBL" id="JAHLQT010019270">
    <property type="protein sequence ID" value="KAG7168735.1"/>
    <property type="molecule type" value="Genomic_DNA"/>
</dbReference>
<dbReference type="PANTHER" id="PTHR10704:SF44">
    <property type="entry name" value="LD35051P-RELATED"/>
    <property type="match status" value="1"/>
</dbReference>
<evidence type="ECO:0000313" key="2">
    <source>
        <dbReference type="Proteomes" id="UP000747542"/>
    </source>
</evidence>